<dbReference type="PANTHER" id="PTHR13367">
    <property type="entry name" value="UBIQUITIN THIOESTERASE"/>
    <property type="match status" value="1"/>
</dbReference>
<dbReference type="InterPro" id="IPR022105">
    <property type="entry name" value="DUF3645"/>
</dbReference>
<feature type="domain" description="DUF3638" evidence="7">
    <location>
        <begin position="1970"/>
        <end position="2193"/>
    </location>
</feature>
<dbReference type="InterPro" id="IPR046541">
    <property type="entry name" value="DUF6606"/>
</dbReference>
<evidence type="ECO:0000256" key="3">
    <source>
        <dbReference type="ARBA" id="ARBA00022670"/>
    </source>
</evidence>
<dbReference type="InterPro" id="IPR022099">
    <property type="entry name" value="DUF3638"/>
</dbReference>
<dbReference type="Pfam" id="PF20255">
    <property type="entry name" value="DUF6606"/>
    <property type="match status" value="1"/>
</dbReference>
<dbReference type="EC" id="3.4.19.12" evidence="2"/>
<keyword evidence="11" id="KW-1185">Reference proteome</keyword>
<evidence type="ECO:0000259" key="7">
    <source>
        <dbReference type="Pfam" id="PF12340"/>
    </source>
</evidence>
<dbReference type="OrthoDB" id="3182339at2759"/>
<evidence type="ECO:0000259" key="9">
    <source>
        <dbReference type="Pfam" id="PF20255"/>
    </source>
</evidence>
<reference evidence="12" key="2">
    <citation type="submission" date="2020-04" db="EMBL/GenBank/DDBJ databases">
        <authorList>
            <consortium name="NCBI Genome Project"/>
        </authorList>
    </citation>
    <scope>NUCLEOTIDE SEQUENCE</scope>
    <source>
        <strain evidence="12">CBS 304.34</strain>
    </source>
</reference>
<protein>
    <recommendedName>
        <fullName evidence="2">ubiquitinyl hydrolase 1</fullName>
        <ecNumber evidence="2">3.4.19.12</ecNumber>
    </recommendedName>
</protein>
<dbReference type="Proteomes" id="UP000504636">
    <property type="component" value="Unplaced"/>
</dbReference>
<feature type="domain" description="DUF3645" evidence="8">
    <location>
        <begin position="2317"/>
        <end position="2349"/>
    </location>
</feature>
<comment type="catalytic activity">
    <reaction evidence="1">
        <text>Thiol-dependent hydrolysis of ester, thioester, amide, peptide and isopeptide bonds formed by the C-terminal Gly of ubiquitin (a 76-residue protein attached to proteins as an intracellular targeting signal).</text>
        <dbReference type="EC" id="3.4.19.12"/>
    </reaction>
</comment>
<dbReference type="PANTHER" id="PTHR13367:SF34">
    <property type="match status" value="1"/>
</dbReference>
<name>A0A6A6Y319_9PEZI</name>
<sequence>MAYNRIDLASIVHHVFLPPKLPPEAERYPANSELLRKFLRSLDNYHESVQLQERSAWASCVRMIQVLLDLQYSGRTFNAKSLILKLTSLNSLALHLREQNAAALIKKNQDETTFSFFELSPSTERVMACKTRLRRSFPEASDSIANAVVADPAFHEPFAEMMVDLDEKVPPQAEPKTRKANQEVREIRQSVNPFLATNHLPGILRAIGKAAPINRIVKHTRDDVPWKNAASPWRRSPLWLLLRVAIQLTLAQSDLKKSTYHYKSFMLFFMNDVLGSAIKESLPTETLFIMKTKISRRVLKMGQPISNSLQAGIHSAQNILESRWNSLQRDRDLHKIWTPWTSSNWKPLTHEQTTLSLPSLKPYVESRSLRQQQPSIGKDSKPRSIPRVCQSKNQFPDITKFSTFGLYDKDNKNVVLADVEEWVRTFLLLWVQENMSLRKSTRNIADLLKIYCEEALSAYHDDPVMISTMFLTAMELWIALDMCALEQRPVLSKYAPGFPPALLEPLLLPSKHQMERLCSVERYLSQRDGTDGKSSPVHFLDVGPRSLAVQVYDTSTKHQELYDAIVKAAEIARDKKLVQLDTQLAKHEAVSSQLASATCSKELVSNQENHDQMSCTKCSLDKEIKTLSRIAVHEWPLPADEVQAKLVVFELMVPDEIEQWRSTTYWLQTEVFARPTVVAEIPEELFYLHDFEGLAGRGNINKEQRLQLASTAKAFVFAHYKDVEIQYANKSSVFVNHAMKYGIFDSIRSKLPIMAVERCDIRSRCAFQISEGLYSTLSDTLESTLHTVNEVLSRQSQCSASLNTDEFYAFGALRAGHRIQWLNIANELVSQVLSFGRQEVCDLVLQACWQAGPAEVGNSNLILRESHQVLQGGHVSIEILSGLEDCFSNIEKNWEGTTAARLFAALAARLLSLNTRPEIQTQCFAFLRRVRNALLIWMRKICEKVQGSQTEAERTDLRERLLEAALVAHSTFQVDEYHVEKLLTSQEDVAHYLAIIISIRENYPAAESDIPCPLRLLLQESSRLCHRLETVVRRLVLDDHSSLDLAIGSVWDNYPAGGVWKSVDALNERWLSRKILPGAACVSRDVYFNVLTGEVLVNGRPISRLPSNFESHATFKRLFQGRILYVSPSGMDGMDFKIRSLVHGQHIHLGMHDSELIVRAYQDDGRAHPNDGSYLELVPIDALGRDVPKTFVDEYVHWLHSNSLVLQFRPLLSPWIPPRQPWQIRLNREDAVNHQDLYRLRKGYMALMESTGLTGRAITSLLSPLENEEHIHIMIHETTSAISVQLPRLNLDFVLGVDLLSLESKQFRGMRVDPNQAVGTMTGLKNKLVLSTLDNAERCMVVPFGTVRFAKNGDHVHVTIDTGAEPQVPYYVYQVDEVLGRLTGDNSLKSNLYMIYLHAVTSYCLPDNLTGKTGTETALDGIRSASVRSHGTLSPDDLSLLSSIAHLTPQRTWYPKGRKTMQCTNWANLPSLSQHSGFYGEVQKVIRHYRKFDVFREHIPSSPASEAPLVEELLQRAIIRDSVWRLDGYGAEFYTTQFDEEYVDRDGNFDTQRELRAYSAAKLASSWEIEQNSNFDLWSIIQKNFHHPVDQETQVKLIDRLGYDPTWLKPASEFLPDLYRSFDLCKGFEPTVELIEPIAERHSLSRDRCLESKIKPLPNETKKQVKKRRQDQFKANVSIQARSFAELVVGQFNQAFNKDSALDVPHDGNAIRTYINVEAAVVETKQLFMQHTQNVKFRRYIENATRITSQTLPVAIKHEERKPRSNGVENTPQSGFIKLSKLFQMRAPSIEESPTVVDFRKWLRDQPLKGKDNVEALLQRLDMGEKDVIEQSYVQDLRKSLKALKDSKPLPGLSLSLDGLHDAIEAHVKLCEQRSNAIYVQICDALRDAIEESHAFDVLGELTPRTSPLSLLHNLTFQKLASVSVQWKITLVQYGVALSDLQRARRLRTAFKYRQGNPVALLKELTNAGHDNWDPVKNPDWLLLELENNIIIRSEQVQTGHAMIDPEDLKNTILQLNMGAGKSSVIVPIVAAALANGRRLTRVVVLKQLAPEMHRTLIAKCSGMLNRPIYLMPFSRSLKISKKQADGILALYEECMAAGGILLTQPEHILSARLMGYEKIVSERSEKKNAAQKLIRMQHWLSQHARDILDESDELLSPVFELVYTIGGEQLIDWSPERWCFIQKVLGRLSVLAAETKSIHPEGIRMENKHNPGSFPHIQVLLTDASEMILKNLANEFCTEWSKDFALPDDTRKELYLFLTTFIIQEKDVANLHEMREKRKIGDHVWNTMLILRGLIAGGTMKFAFQDKRWRVHYGLDLTRSRLAVPFRAKDVPSSRAEYSHPDLAIVLTCLCYYYKGFSNDELTKTLRHLKRSDNSQHTYEGWLAKAKDMPSSFRNIQSVNLQDTAVCDGEVFPHLRFTKAVIDYYLANLVFSAQMREFPFKLSASGWDIAQVRTNPTTGFSGTKDSKHTLPSTIKQAELDAQLHTNATVLNDLLGAKNTYQDIPHNQDQSLNADVLLTMVIGQSPPVRVILDVGAQVLDLRNQDVAQLWLDKTTNEDAKAVIFVTEQDSIAVLDRAGTLEALAVSPWLRQMDQCFVYLDQAHTRGTDLKLPINYRAAVTLGPLLTKDRLVQACMRMRNLGKGQSVVACASKEIEKQIKNSCNKELDDKITMLDVVEWCIRNTCIQIRKELPMWAQQGERYTLQQNKLNMAPAGVTSTLAKSVVEELKEREAQTLDMRYGINSPSLHQALRFHLPQDNAQQSHVLSKDTEAIASRCQEFNINPYEGPALQEEHERELCPENEREQQVERPRPMKPFLHVTHVAIKAFAQTGQWGDLKSEAVLPAFRTLKATSAGKYLQPNEWPQDLLVSRDFAQTVQNPGGQVVDAYLKPVNWVLSRQTDNGTSLKQWEVVIISPAEANELLPIIMEHKIVTLHVYSPRTRQSMRSLDNLSFCVIPQVEVKAVPSLLVTQLNLFAGQLYQNDDEANKILCEFLGLWHGDLLAESDGFMKKNYRHTLGIDGSCPFTVSPRNFVKEWLSVRRKGHSYERTHMGALVVLGRALTGSDFES</sequence>
<evidence type="ECO:0000256" key="1">
    <source>
        <dbReference type="ARBA" id="ARBA00000707"/>
    </source>
</evidence>
<feature type="domain" description="DUF6606" evidence="9">
    <location>
        <begin position="11"/>
        <end position="274"/>
    </location>
</feature>
<dbReference type="GeneID" id="54457108"/>
<proteinExistence type="predicted"/>
<evidence type="ECO:0000313" key="12">
    <source>
        <dbReference type="RefSeq" id="XP_033569579.1"/>
    </source>
</evidence>
<gene>
    <name evidence="10 12" type="ORF">BDZ99DRAFT_401210</name>
</gene>
<evidence type="ECO:0000313" key="11">
    <source>
        <dbReference type="Proteomes" id="UP000504636"/>
    </source>
</evidence>
<evidence type="ECO:0000256" key="5">
    <source>
        <dbReference type="ARBA" id="ARBA00022801"/>
    </source>
</evidence>
<keyword evidence="5" id="KW-0378">Hydrolase</keyword>
<dbReference type="GO" id="GO:0006508">
    <property type="term" value="P:proteolysis"/>
    <property type="evidence" value="ECO:0007669"/>
    <property type="project" value="UniProtKB-KW"/>
</dbReference>
<keyword evidence="6" id="KW-0788">Thiol protease</keyword>
<reference evidence="10 12" key="1">
    <citation type="journal article" date="2020" name="Stud. Mycol.">
        <title>101 Dothideomycetes genomes: a test case for predicting lifestyles and emergence of pathogens.</title>
        <authorList>
            <person name="Haridas S."/>
            <person name="Albert R."/>
            <person name="Binder M."/>
            <person name="Bloem J."/>
            <person name="Labutti K."/>
            <person name="Salamov A."/>
            <person name="Andreopoulos B."/>
            <person name="Baker S."/>
            <person name="Barry K."/>
            <person name="Bills G."/>
            <person name="Bluhm B."/>
            <person name="Cannon C."/>
            <person name="Castanera R."/>
            <person name="Culley D."/>
            <person name="Daum C."/>
            <person name="Ezra D."/>
            <person name="Gonzalez J."/>
            <person name="Henrissat B."/>
            <person name="Kuo A."/>
            <person name="Liang C."/>
            <person name="Lipzen A."/>
            <person name="Lutzoni F."/>
            <person name="Magnuson J."/>
            <person name="Mondo S."/>
            <person name="Nolan M."/>
            <person name="Ohm R."/>
            <person name="Pangilinan J."/>
            <person name="Park H.-J."/>
            <person name="Ramirez L."/>
            <person name="Alfaro M."/>
            <person name="Sun H."/>
            <person name="Tritt A."/>
            <person name="Yoshinaga Y."/>
            <person name="Zwiers L.-H."/>
            <person name="Turgeon B."/>
            <person name="Goodwin S."/>
            <person name="Spatafora J."/>
            <person name="Crous P."/>
            <person name="Grigoriev I."/>
        </authorList>
    </citation>
    <scope>NUCLEOTIDE SEQUENCE</scope>
    <source>
        <strain evidence="10 12">CBS 304.34</strain>
    </source>
</reference>
<dbReference type="InterPro" id="IPR051346">
    <property type="entry name" value="OTU_Deubiquitinase"/>
</dbReference>
<evidence type="ECO:0000313" key="10">
    <source>
        <dbReference type="EMBL" id="KAF2802615.1"/>
    </source>
</evidence>
<dbReference type="GO" id="GO:0004843">
    <property type="term" value="F:cysteine-type deubiquitinase activity"/>
    <property type="evidence" value="ECO:0007669"/>
    <property type="project" value="UniProtKB-EC"/>
</dbReference>
<dbReference type="Pfam" id="PF12340">
    <property type="entry name" value="DUF3638"/>
    <property type="match status" value="1"/>
</dbReference>
<dbReference type="EMBL" id="MU003722">
    <property type="protein sequence ID" value="KAF2802615.1"/>
    <property type="molecule type" value="Genomic_DNA"/>
</dbReference>
<keyword evidence="4" id="KW-0833">Ubl conjugation pathway</keyword>
<keyword evidence="3" id="KW-0645">Protease</keyword>
<accession>A0A6A6Y319</accession>
<evidence type="ECO:0000256" key="2">
    <source>
        <dbReference type="ARBA" id="ARBA00012759"/>
    </source>
</evidence>
<evidence type="ECO:0000256" key="6">
    <source>
        <dbReference type="ARBA" id="ARBA00022807"/>
    </source>
</evidence>
<reference evidence="12" key="3">
    <citation type="submission" date="2025-04" db="UniProtKB">
        <authorList>
            <consortium name="RefSeq"/>
        </authorList>
    </citation>
    <scope>IDENTIFICATION</scope>
    <source>
        <strain evidence="12">CBS 304.34</strain>
    </source>
</reference>
<dbReference type="RefSeq" id="XP_033569579.1">
    <property type="nucleotide sequence ID" value="XM_033716215.1"/>
</dbReference>
<organism evidence="10">
    <name type="scientific">Mytilinidion resinicola</name>
    <dbReference type="NCBI Taxonomy" id="574789"/>
    <lineage>
        <taxon>Eukaryota</taxon>
        <taxon>Fungi</taxon>
        <taxon>Dikarya</taxon>
        <taxon>Ascomycota</taxon>
        <taxon>Pezizomycotina</taxon>
        <taxon>Dothideomycetes</taxon>
        <taxon>Pleosporomycetidae</taxon>
        <taxon>Mytilinidiales</taxon>
        <taxon>Mytilinidiaceae</taxon>
        <taxon>Mytilinidion</taxon>
    </lineage>
</organism>
<evidence type="ECO:0000256" key="4">
    <source>
        <dbReference type="ARBA" id="ARBA00022786"/>
    </source>
</evidence>
<dbReference type="Pfam" id="PF12359">
    <property type="entry name" value="DUF3645"/>
    <property type="match status" value="1"/>
</dbReference>
<evidence type="ECO:0000259" key="8">
    <source>
        <dbReference type="Pfam" id="PF12359"/>
    </source>
</evidence>